<evidence type="ECO:0000313" key="2">
    <source>
        <dbReference type="Proteomes" id="UP000824120"/>
    </source>
</evidence>
<keyword evidence="2" id="KW-1185">Reference proteome</keyword>
<dbReference type="AlphaFoldDB" id="A0A9J5YYI3"/>
<proteinExistence type="predicted"/>
<sequence>MSVMISFGISESVVVQVGVKTKSYHEKNYVNRLMNPIPKRNKRKHCRRIEAAAAAAASRSRAGSEVAQFPNID</sequence>
<comment type="caution">
    <text evidence="1">The sequence shown here is derived from an EMBL/GenBank/DDBJ whole genome shotgun (WGS) entry which is preliminary data.</text>
</comment>
<name>A0A9J5YYI3_SOLCO</name>
<protein>
    <submittedName>
        <fullName evidence="1">Uncharacterized protein</fullName>
    </submittedName>
</protein>
<dbReference type="EMBL" id="JACXVP010000005">
    <property type="protein sequence ID" value="KAG5604132.1"/>
    <property type="molecule type" value="Genomic_DNA"/>
</dbReference>
<dbReference type="Proteomes" id="UP000824120">
    <property type="component" value="Chromosome 5"/>
</dbReference>
<accession>A0A9J5YYI3</accession>
<evidence type="ECO:0000313" key="1">
    <source>
        <dbReference type="EMBL" id="KAG5604132.1"/>
    </source>
</evidence>
<reference evidence="1 2" key="1">
    <citation type="submission" date="2020-09" db="EMBL/GenBank/DDBJ databases">
        <title>De no assembly of potato wild relative species, Solanum commersonii.</title>
        <authorList>
            <person name="Cho K."/>
        </authorList>
    </citation>
    <scope>NUCLEOTIDE SEQUENCE [LARGE SCALE GENOMIC DNA]</scope>
    <source>
        <strain evidence="1">LZ3.2</strain>
        <tissue evidence="1">Leaf</tissue>
    </source>
</reference>
<organism evidence="1 2">
    <name type="scientific">Solanum commersonii</name>
    <name type="common">Commerson's wild potato</name>
    <name type="synonym">Commerson's nightshade</name>
    <dbReference type="NCBI Taxonomy" id="4109"/>
    <lineage>
        <taxon>Eukaryota</taxon>
        <taxon>Viridiplantae</taxon>
        <taxon>Streptophyta</taxon>
        <taxon>Embryophyta</taxon>
        <taxon>Tracheophyta</taxon>
        <taxon>Spermatophyta</taxon>
        <taxon>Magnoliopsida</taxon>
        <taxon>eudicotyledons</taxon>
        <taxon>Gunneridae</taxon>
        <taxon>Pentapetalae</taxon>
        <taxon>asterids</taxon>
        <taxon>lamiids</taxon>
        <taxon>Solanales</taxon>
        <taxon>Solanaceae</taxon>
        <taxon>Solanoideae</taxon>
        <taxon>Solaneae</taxon>
        <taxon>Solanum</taxon>
    </lineage>
</organism>
<gene>
    <name evidence="1" type="ORF">H5410_025624</name>
</gene>